<name>A0A9J6B086_SOLCO</name>
<protein>
    <submittedName>
        <fullName evidence="2">Uncharacterized protein</fullName>
    </submittedName>
</protein>
<evidence type="ECO:0000256" key="1">
    <source>
        <dbReference type="SAM" id="Phobius"/>
    </source>
</evidence>
<dbReference type="AlphaFoldDB" id="A0A9J6B086"/>
<organism evidence="2 3">
    <name type="scientific">Solanum commersonii</name>
    <name type="common">Commerson's wild potato</name>
    <name type="synonym">Commerson's nightshade</name>
    <dbReference type="NCBI Taxonomy" id="4109"/>
    <lineage>
        <taxon>Eukaryota</taxon>
        <taxon>Viridiplantae</taxon>
        <taxon>Streptophyta</taxon>
        <taxon>Embryophyta</taxon>
        <taxon>Tracheophyta</taxon>
        <taxon>Spermatophyta</taxon>
        <taxon>Magnoliopsida</taxon>
        <taxon>eudicotyledons</taxon>
        <taxon>Gunneridae</taxon>
        <taxon>Pentapetalae</taxon>
        <taxon>asterids</taxon>
        <taxon>lamiids</taxon>
        <taxon>Solanales</taxon>
        <taxon>Solanaceae</taxon>
        <taxon>Solanoideae</taxon>
        <taxon>Solaneae</taxon>
        <taxon>Solanum</taxon>
    </lineage>
</organism>
<sequence>MVLVSKEDHVTVEVVGVIAMVVVEDIDLEVGDMVVVKVVRAIAGGMEVMVDMAVVVGGMVKVVVVEEEVGVTSVGMVLIFQGNVVKVVDLAAVVVVNMVERRQRRR</sequence>
<accession>A0A9J6B086</accession>
<dbReference type="Proteomes" id="UP000824120">
    <property type="component" value="Chromosome 1"/>
</dbReference>
<keyword evidence="1" id="KW-1133">Transmembrane helix</keyword>
<evidence type="ECO:0000313" key="3">
    <source>
        <dbReference type="Proteomes" id="UP000824120"/>
    </source>
</evidence>
<proteinExistence type="predicted"/>
<gene>
    <name evidence="2" type="ORF">H5410_001859</name>
</gene>
<feature type="transmembrane region" description="Helical" evidence="1">
    <location>
        <begin position="78"/>
        <end position="99"/>
    </location>
</feature>
<keyword evidence="3" id="KW-1185">Reference proteome</keyword>
<reference evidence="2 3" key="1">
    <citation type="submission" date="2020-09" db="EMBL/GenBank/DDBJ databases">
        <title>De no assembly of potato wild relative species, Solanum commersonii.</title>
        <authorList>
            <person name="Cho K."/>
        </authorList>
    </citation>
    <scope>NUCLEOTIDE SEQUENCE [LARGE SCALE GENOMIC DNA]</scope>
    <source>
        <strain evidence="2">LZ3.2</strain>
        <tissue evidence="2">Leaf</tissue>
    </source>
</reference>
<keyword evidence="1" id="KW-0472">Membrane</keyword>
<keyword evidence="1" id="KW-0812">Transmembrane</keyword>
<evidence type="ECO:0000313" key="2">
    <source>
        <dbReference type="EMBL" id="KAG5630142.1"/>
    </source>
</evidence>
<comment type="caution">
    <text evidence="2">The sequence shown here is derived from an EMBL/GenBank/DDBJ whole genome shotgun (WGS) entry which is preliminary data.</text>
</comment>
<dbReference type="EMBL" id="JACXVP010000001">
    <property type="protein sequence ID" value="KAG5630142.1"/>
    <property type="molecule type" value="Genomic_DNA"/>
</dbReference>